<sequence>MFRGASLWTGLIAGGLYQFEDAKSYNNGEIKKNDYAAKTTTNVVSAVGIMAGVEYGAIWGTALMPGIGTVVGSVVGAVVGDRLGQYVGGQAGNMMFNRNRNGQSPLMAPNGMEQNQAGQTSIIQ</sequence>
<accession>A0ABY4CNY0</accession>
<proteinExistence type="predicted"/>
<dbReference type="EMBL" id="CP089291">
    <property type="protein sequence ID" value="UOF92034.1"/>
    <property type="molecule type" value="Genomic_DNA"/>
</dbReference>
<keyword evidence="3" id="KW-1185">Reference proteome</keyword>
<gene>
    <name evidence="2" type="ORF">LSG31_07325</name>
</gene>
<reference evidence="2" key="1">
    <citation type="submission" date="2021-12" db="EMBL/GenBank/DDBJ databases">
        <title>Alicyclobacillaceae gen. nov., sp. nov., isolated from chalcocite enrichment system.</title>
        <authorList>
            <person name="Jiang Z."/>
        </authorList>
    </citation>
    <scope>NUCLEOTIDE SEQUENCE</scope>
    <source>
        <strain evidence="2">MYW30-H2</strain>
    </source>
</reference>
<organism evidence="2 3">
    <name type="scientific">Fodinisporobacter ferrooxydans</name>
    <dbReference type="NCBI Taxonomy" id="2901836"/>
    <lineage>
        <taxon>Bacteria</taxon>
        <taxon>Bacillati</taxon>
        <taxon>Bacillota</taxon>
        <taxon>Bacilli</taxon>
        <taxon>Bacillales</taxon>
        <taxon>Alicyclobacillaceae</taxon>
        <taxon>Fodinisporobacter</taxon>
    </lineage>
</organism>
<feature type="region of interest" description="Disordered" evidence="1">
    <location>
        <begin position="99"/>
        <end position="124"/>
    </location>
</feature>
<evidence type="ECO:0008006" key="4">
    <source>
        <dbReference type="Google" id="ProtNLM"/>
    </source>
</evidence>
<name>A0ABY4CNY0_9BACL</name>
<evidence type="ECO:0000313" key="2">
    <source>
        <dbReference type="EMBL" id="UOF92034.1"/>
    </source>
</evidence>
<protein>
    <recommendedName>
        <fullName evidence="4">Glycine zipper domain-containing protein</fullName>
    </recommendedName>
</protein>
<evidence type="ECO:0000313" key="3">
    <source>
        <dbReference type="Proteomes" id="UP000830167"/>
    </source>
</evidence>
<dbReference type="Proteomes" id="UP000830167">
    <property type="component" value="Chromosome"/>
</dbReference>
<evidence type="ECO:0000256" key="1">
    <source>
        <dbReference type="SAM" id="MobiDB-lite"/>
    </source>
</evidence>
<dbReference type="RefSeq" id="WP_347438717.1">
    <property type="nucleotide sequence ID" value="NZ_CP089291.1"/>
</dbReference>
<feature type="compositionally biased region" description="Polar residues" evidence="1">
    <location>
        <begin position="112"/>
        <end position="124"/>
    </location>
</feature>